<organism evidence="2 3">
    <name type="scientific">Halorubrum kocurii JCM 14978</name>
    <dbReference type="NCBI Taxonomy" id="1230456"/>
    <lineage>
        <taxon>Archaea</taxon>
        <taxon>Methanobacteriati</taxon>
        <taxon>Methanobacteriota</taxon>
        <taxon>Stenosarchaea group</taxon>
        <taxon>Halobacteria</taxon>
        <taxon>Halobacteriales</taxon>
        <taxon>Haloferacaceae</taxon>
        <taxon>Halorubrum</taxon>
    </lineage>
</organism>
<keyword evidence="1" id="KW-0472">Membrane</keyword>
<keyword evidence="1" id="KW-1133">Transmembrane helix</keyword>
<comment type="caution">
    <text evidence="2">The sequence shown here is derived from an EMBL/GenBank/DDBJ whole genome shotgun (WGS) entry which is preliminary data.</text>
</comment>
<keyword evidence="1" id="KW-0812">Transmembrane</keyword>
<evidence type="ECO:0000256" key="1">
    <source>
        <dbReference type="SAM" id="Phobius"/>
    </source>
</evidence>
<sequence>MISGFFQLTTAVGLLGLVIVWQADSLIELFTFRPEQREGLKRHKRTALRSTVILVVLGPLYTVAGSVMNLPLAECVELTPW</sequence>
<proteinExistence type="predicted"/>
<dbReference type="Pfam" id="PF25946">
    <property type="entry name" value="DUF7985"/>
    <property type="match status" value="1"/>
</dbReference>
<name>M0NK19_9EURY</name>
<dbReference type="AlphaFoldDB" id="M0NK19"/>
<dbReference type="PATRIC" id="fig|1230456.3.peg.3391"/>
<evidence type="ECO:0000313" key="3">
    <source>
        <dbReference type="Proteomes" id="UP000011546"/>
    </source>
</evidence>
<protein>
    <submittedName>
        <fullName evidence="2">Uncharacterized protein</fullName>
    </submittedName>
</protein>
<keyword evidence="3" id="KW-1185">Reference proteome</keyword>
<gene>
    <name evidence="2" type="ORF">C468_17029</name>
</gene>
<dbReference type="InterPro" id="IPR058291">
    <property type="entry name" value="DUF7985"/>
</dbReference>
<accession>M0NK19</accession>
<dbReference type="Proteomes" id="UP000011546">
    <property type="component" value="Unassembled WGS sequence"/>
</dbReference>
<feature type="transmembrane region" description="Helical" evidence="1">
    <location>
        <begin position="51"/>
        <end position="72"/>
    </location>
</feature>
<dbReference type="EMBL" id="AOJH01000104">
    <property type="protein sequence ID" value="EMA56995.1"/>
    <property type="molecule type" value="Genomic_DNA"/>
</dbReference>
<reference evidence="2 3" key="1">
    <citation type="journal article" date="2014" name="PLoS Genet.">
        <title>Phylogenetically driven sequencing of extremely halophilic archaea reveals strategies for static and dynamic osmo-response.</title>
        <authorList>
            <person name="Becker E.A."/>
            <person name="Seitzer P.M."/>
            <person name="Tritt A."/>
            <person name="Larsen D."/>
            <person name="Krusor M."/>
            <person name="Yao A.I."/>
            <person name="Wu D."/>
            <person name="Madern D."/>
            <person name="Eisen J.A."/>
            <person name="Darling A.E."/>
            <person name="Facciotti M.T."/>
        </authorList>
    </citation>
    <scope>NUCLEOTIDE SEQUENCE [LARGE SCALE GENOMIC DNA]</scope>
    <source>
        <strain evidence="2 3">JCM 14978</strain>
    </source>
</reference>
<feature type="transmembrane region" description="Helical" evidence="1">
    <location>
        <begin position="6"/>
        <end position="30"/>
    </location>
</feature>
<evidence type="ECO:0000313" key="2">
    <source>
        <dbReference type="EMBL" id="EMA56995.1"/>
    </source>
</evidence>